<reference evidence="1" key="1">
    <citation type="journal article" date="2015" name="Nature">
        <title>Complex archaea that bridge the gap between prokaryotes and eukaryotes.</title>
        <authorList>
            <person name="Spang A."/>
            <person name="Saw J.H."/>
            <person name="Jorgensen S.L."/>
            <person name="Zaremba-Niedzwiedzka K."/>
            <person name="Martijn J."/>
            <person name="Lind A.E."/>
            <person name="van Eijk R."/>
            <person name="Schleper C."/>
            <person name="Guy L."/>
            <person name="Ettema T.J."/>
        </authorList>
    </citation>
    <scope>NUCLEOTIDE SEQUENCE</scope>
</reference>
<gene>
    <name evidence="1" type="ORF">LCGC14_0294630</name>
</gene>
<dbReference type="AlphaFoldDB" id="A0A0F9TS19"/>
<dbReference type="EMBL" id="LAZR01000179">
    <property type="protein sequence ID" value="KKN83810.1"/>
    <property type="molecule type" value="Genomic_DNA"/>
</dbReference>
<accession>A0A0F9TS19</accession>
<comment type="caution">
    <text evidence="1">The sequence shown here is derived from an EMBL/GenBank/DDBJ whole genome shotgun (WGS) entry which is preliminary data.</text>
</comment>
<evidence type="ECO:0000313" key="1">
    <source>
        <dbReference type="EMBL" id="KKN83810.1"/>
    </source>
</evidence>
<organism evidence="1">
    <name type="scientific">marine sediment metagenome</name>
    <dbReference type="NCBI Taxonomy" id="412755"/>
    <lineage>
        <taxon>unclassified sequences</taxon>
        <taxon>metagenomes</taxon>
        <taxon>ecological metagenomes</taxon>
    </lineage>
</organism>
<protein>
    <submittedName>
        <fullName evidence="1">Uncharacterized protein</fullName>
    </submittedName>
</protein>
<name>A0A0F9TS19_9ZZZZ</name>
<proteinExistence type="predicted"/>
<sequence>MDYLDLRDLAQELYDLVDMKNTDALSEEDAARLEMLLDLQGQLPTETLSEYAENESTMLPEYRFTDYAQELAGEKGYTTRDSHNPLDDYIDWDGWADDLKHDYTEVTFNGEPYFIRAY</sequence>